<reference evidence="12" key="1">
    <citation type="submission" date="2016-04" db="UniProtKB">
        <authorList>
            <consortium name="WormBaseParasite"/>
        </authorList>
    </citation>
    <scope>IDENTIFICATION</scope>
</reference>
<keyword evidence="11" id="KW-1185">Reference proteome</keyword>
<reference evidence="9 11" key="2">
    <citation type="submission" date="2018-11" db="EMBL/GenBank/DDBJ databases">
        <authorList>
            <consortium name="Pathogen Informatics"/>
        </authorList>
    </citation>
    <scope>NUCLEOTIDE SEQUENCE [LARGE SCALE GENOMIC DNA]</scope>
</reference>
<dbReference type="UniPathway" id="UPA00988"/>
<evidence type="ECO:0000313" key="9">
    <source>
        <dbReference type="EMBL" id="VDN59205.1"/>
    </source>
</evidence>
<protein>
    <recommendedName>
        <fullName evidence="5">Elongator complex protein 4</fullName>
    </recommendedName>
</protein>
<dbReference type="AlphaFoldDB" id="A0A0N4UDG7"/>
<dbReference type="InterPro" id="IPR027417">
    <property type="entry name" value="P-loop_NTPase"/>
</dbReference>
<name>A0A0N4UDG7_DRAME</name>
<evidence type="ECO:0000256" key="5">
    <source>
        <dbReference type="ARBA" id="ARBA00020265"/>
    </source>
</evidence>
<keyword evidence="6" id="KW-0963">Cytoplasm</keyword>
<evidence type="ECO:0000256" key="7">
    <source>
        <dbReference type="ARBA" id="ARBA00022694"/>
    </source>
</evidence>
<evidence type="ECO:0000313" key="10">
    <source>
        <dbReference type="Proteomes" id="UP000038040"/>
    </source>
</evidence>
<keyword evidence="8" id="KW-0539">Nucleus</keyword>
<gene>
    <name evidence="9" type="ORF">DME_LOCUS9178</name>
</gene>
<evidence type="ECO:0000256" key="4">
    <source>
        <dbReference type="ARBA" id="ARBA00007573"/>
    </source>
</evidence>
<dbReference type="GO" id="GO:0005737">
    <property type="term" value="C:cytoplasm"/>
    <property type="evidence" value="ECO:0007669"/>
    <property type="project" value="UniProtKB-SubCell"/>
</dbReference>
<dbReference type="Proteomes" id="UP000038040">
    <property type="component" value="Unplaced"/>
</dbReference>
<comment type="subcellular location">
    <subcellularLocation>
        <location evidence="2">Cytoplasm</location>
    </subcellularLocation>
    <subcellularLocation>
        <location evidence="1">Nucleus</location>
    </subcellularLocation>
</comment>
<evidence type="ECO:0000256" key="3">
    <source>
        <dbReference type="ARBA" id="ARBA00005043"/>
    </source>
</evidence>
<organism evidence="10 12">
    <name type="scientific">Dracunculus medinensis</name>
    <name type="common">Guinea worm</name>
    <dbReference type="NCBI Taxonomy" id="318479"/>
    <lineage>
        <taxon>Eukaryota</taxon>
        <taxon>Metazoa</taxon>
        <taxon>Ecdysozoa</taxon>
        <taxon>Nematoda</taxon>
        <taxon>Chromadorea</taxon>
        <taxon>Rhabditida</taxon>
        <taxon>Spirurina</taxon>
        <taxon>Dracunculoidea</taxon>
        <taxon>Dracunculidae</taxon>
        <taxon>Dracunculus</taxon>
    </lineage>
</organism>
<evidence type="ECO:0000256" key="1">
    <source>
        <dbReference type="ARBA" id="ARBA00004123"/>
    </source>
</evidence>
<dbReference type="PANTHER" id="PTHR12896">
    <property type="entry name" value="PAX6 NEIGHBOR PROTEIN PAXNEB"/>
    <property type="match status" value="1"/>
</dbReference>
<dbReference type="EMBL" id="UYYG01001177">
    <property type="protein sequence ID" value="VDN59205.1"/>
    <property type="molecule type" value="Genomic_DNA"/>
</dbReference>
<evidence type="ECO:0000256" key="2">
    <source>
        <dbReference type="ARBA" id="ARBA00004496"/>
    </source>
</evidence>
<dbReference type="PANTHER" id="PTHR12896:SF1">
    <property type="entry name" value="ELONGATOR COMPLEX PROTEIN 4"/>
    <property type="match status" value="1"/>
</dbReference>
<dbReference type="CDD" id="cd19494">
    <property type="entry name" value="Elp4"/>
    <property type="match status" value="1"/>
</dbReference>
<dbReference type="STRING" id="318479.A0A0N4UDG7"/>
<sequence length="339" mass="38592">MGSSLFYEARRIRGTKIFSRSIYTSVGDNCVDALLGHALPLSAILLIDEPFSRKYATIFLKNFLAEGVYNGHRLLVASSISEPFEIISNLPRKVENVAEAMENENSAELADVDLKIAWRYSTLPKKDSVITNHFDKYFDLSSKIEAERLSECDLTIYPSDFSNYKVFSYEKLWRLIKKRLDDISRCSKSSSSDQNLLRIAIQGFGSGTWDDSKEMMRFLALLRASLCNSCAVAIITMHSDGLNELIRDRIYSYSDAALVLESTEKRRVAADTFDDRFNGFIRIKKLPAVNSIACSSPISTDLVYYLYKKYLKIKIYHLPPCFADKTDKNKSIDNVLDEF</sequence>
<accession>A0A0N4UDG7</accession>
<dbReference type="WBParaSite" id="DME_0000537901-mRNA-1">
    <property type="protein sequence ID" value="DME_0000537901-mRNA-1"/>
    <property type="gene ID" value="DME_0000537901"/>
</dbReference>
<comment type="similarity">
    <text evidence="4">Belongs to the ELP4 family.</text>
</comment>
<proteinExistence type="inferred from homology"/>
<dbReference type="GO" id="GO:0002098">
    <property type="term" value="P:tRNA wobble uridine modification"/>
    <property type="evidence" value="ECO:0007669"/>
    <property type="project" value="InterPro"/>
</dbReference>
<dbReference type="GO" id="GO:0008023">
    <property type="term" value="C:transcription elongation factor complex"/>
    <property type="evidence" value="ECO:0007669"/>
    <property type="project" value="TreeGrafter"/>
</dbReference>
<evidence type="ECO:0000313" key="12">
    <source>
        <dbReference type="WBParaSite" id="DME_0000537901-mRNA-1"/>
    </source>
</evidence>
<dbReference type="Gene3D" id="3.40.50.300">
    <property type="entry name" value="P-loop containing nucleotide triphosphate hydrolases"/>
    <property type="match status" value="1"/>
</dbReference>
<dbReference type="InterPro" id="IPR008728">
    <property type="entry name" value="Elongator_complex_protein_4"/>
</dbReference>
<evidence type="ECO:0000313" key="11">
    <source>
        <dbReference type="Proteomes" id="UP000274756"/>
    </source>
</evidence>
<dbReference type="Proteomes" id="UP000274756">
    <property type="component" value="Unassembled WGS sequence"/>
</dbReference>
<evidence type="ECO:0000256" key="6">
    <source>
        <dbReference type="ARBA" id="ARBA00022490"/>
    </source>
</evidence>
<comment type="pathway">
    <text evidence="3">tRNA modification; 5-methoxycarbonylmethyl-2-thiouridine-tRNA biosynthesis.</text>
</comment>
<dbReference type="GO" id="GO:0033588">
    <property type="term" value="C:elongator holoenzyme complex"/>
    <property type="evidence" value="ECO:0007669"/>
    <property type="project" value="InterPro"/>
</dbReference>
<keyword evidence="7" id="KW-0819">tRNA processing</keyword>
<evidence type="ECO:0000256" key="8">
    <source>
        <dbReference type="ARBA" id="ARBA00023242"/>
    </source>
</evidence>
<dbReference type="Pfam" id="PF05625">
    <property type="entry name" value="PAXNEB"/>
    <property type="match status" value="1"/>
</dbReference>
<dbReference type="OrthoDB" id="289162at2759"/>